<feature type="signal peptide" evidence="1">
    <location>
        <begin position="1"/>
        <end position="17"/>
    </location>
</feature>
<keyword evidence="3" id="KW-1185">Reference proteome</keyword>
<feature type="chain" id="PRO_5045870882" evidence="1">
    <location>
        <begin position="18"/>
        <end position="208"/>
    </location>
</feature>
<keyword evidence="1" id="KW-0732">Signal</keyword>
<reference evidence="2 3" key="1">
    <citation type="submission" date="2023-01" db="EMBL/GenBank/DDBJ databases">
        <title>Analysis of 21 Apiospora genomes using comparative genomics revels a genus with tremendous synthesis potential of carbohydrate active enzymes and secondary metabolites.</title>
        <authorList>
            <person name="Sorensen T."/>
        </authorList>
    </citation>
    <scope>NUCLEOTIDE SEQUENCE [LARGE SCALE GENOMIC DNA]</scope>
    <source>
        <strain evidence="2 3">CBS 83171</strain>
    </source>
</reference>
<gene>
    <name evidence="2" type="ORF">PG996_008704</name>
</gene>
<organism evidence="2 3">
    <name type="scientific">Apiospora saccharicola</name>
    <dbReference type="NCBI Taxonomy" id="335842"/>
    <lineage>
        <taxon>Eukaryota</taxon>
        <taxon>Fungi</taxon>
        <taxon>Dikarya</taxon>
        <taxon>Ascomycota</taxon>
        <taxon>Pezizomycotina</taxon>
        <taxon>Sordariomycetes</taxon>
        <taxon>Xylariomycetidae</taxon>
        <taxon>Amphisphaeriales</taxon>
        <taxon>Apiosporaceae</taxon>
        <taxon>Apiospora</taxon>
    </lineage>
</organism>
<name>A0ABR1UYP3_9PEZI</name>
<proteinExistence type="predicted"/>
<protein>
    <submittedName>
        <fullName evidence="2">Uncharacterized protein</fullName>
    </submittedName>
</protein>
<sequence length="208" mass="23725">MQFSYLLSAFLATLAVATPVAHPDPDVAIVTARGDLYEGAGALLETRANIDTKPYELFSKVHSGLKDKEWYVFTQKFPLGENFPHNENEQNDVQKLQAKLGYSHIELVTGQVKEDKQKKDTKRDIINLTYHHLYKQQKVDNAPIGVESKTWKYDAKYDAKNFAFVKQTTKAKIDGLKDFNDKYKKDHKTYNVDNNNCLSYVNAAKSTL</sequence>
<dbReference type="EMBL" id="JAQQWM010000005">
    <property type="protein sequence ID" value="KAK8064052.1"/>
    <property type="molecule type" value="Genomic_DNA"/>
</dbReference>
<comment type="caution">
    <text evidence="2">The sequence shown here is derived from an EMBL/GenBank/DDBJ whole genome shotgun (WGS) entry which is preliminary data.</text>
</comment>
<evidence type="ECO:0000313" key="3">
    <source>
        <dbReference type="Proteomes" id="UP001446871"/>
    </source>
</evidence>
<evidence type="ECO:0000256" key="1">
    <source>
        <dbReference type="SAM" id="SignalP"/>
    </source>
</evidence>
<evidence type="ECO:0000313" key="2">
    <source>
        <dbReference type="EMBL" id="KAK8064052.1"/>
    </source>
</evidence>
<dbReference type="Proteomes" id="UP001446871">
    <property type="component" value="Unassembled WGS sequence"/>
</dbReference>
<accession>A0ABR1UYP3</accession>